<dbReference type="InterPro" id="IPR002295">
    <property type="entry name" value="N4/N6-MTase_EcoPI_Mod-like"/>
</dbReference>
<dbReference type="InterPro" id="IPR002052">
    <property type="entry name" value="DNA_methylase_N6_adenine_CS"/>
</dbReference>
<dbReference type="InterPro" id="IPR002941">
    <property type="entry name" value="DNA_methylase_N4/N6"/>
</dbReference>
<gene>
    <name evidence="6" type="ORF">FYJ63_07915</name>
</gene>
<dbReference type="PRINTS" id="PR00506">
    <property type="entry name" value="D21N6MTFRASE"/>
</dbReference>
<dbReference type="EMBL" id="VUMY01000014">
    <property type="protein sequence ID" value="MST50160.1"/>
    <property type="molecule type" value="Genomic_DNA"/>
</dbReference>
<proteinExistence type="inferred from homology"/>
<evidence type="ECO:0000313" key="6">
    <source>
        <dbReference type="EMBL" id="MST50160.1"/>
    </source>
</evidence>
<dbReference type="GO" id="GO:0032259">
    <property type="term" value="P:methylation"/>
    <property type="evidence" value="ECO:0007669"/>
    <property type="project" value="UniProtKB-KW"/>
</dbReference>
<dbReference type="Gene3D" id="3.40.50.150">
    <property type="entry name" value="Vaccinia Virus protein VP39"/>
    <property type="match status" value="1"/>
</dbReference>
<reference evidence="6 7" key="1">
    <citation type="submission" date="2019-08" db="EMBL/GenBank/DDBJ databases">
        <title>In-depth cultivation of the pig gut microbiome towards novel bacterial diversity and tailored functional studies.</title>
        <authorList>
            <person name="Wylensek D."/>
            <person name="Hitch T.C.A."/>
            <person name="Clavel T."/>
        </authorList>
    </citation>
    <scope>NUCLEOTIDE SEQUENCE [LARGE SCALE GENOMIC DNA]</scope>
    <source>
        <strain evidence="6 7">RF-GAM-744-WT-7</strain>
    </source>
</reference>
<comment type="caution">
    <text evidence="6">The sequence shown here is derived from an EMBL/GenBank/DDBJ whole genome shotgun (WGS) entry which is preliminary data.</text>
</comment>
<comment type="similarity">
    <text evidence="1">Belongs to the N(4)/N(6)-methyltransferase family.</text>
</comment>
<evidence type="ECO:0000256" key="3">
    <source>
        <dbReference type="ARBA" id="ARBA00022679"/>
    </source>
</evidence>
<evidence type="ECO:0000256" key="4">
    <source>
        <dbReference type="ARBA" id="ARBA00022691"/>
    </source>
</evidence>
<accession>A0A7K0K513</accession>
<dbReference type="GO" id="GO:0003677">
    <property type="term" value="F:DNA binding"/>
    <property type="evidence" value="ECO:0007669"/>
    <property type="project" value="InterPro"/>
</dbReference>
<keyword evidence="2 6" id="KW-0489">Methyltransferase</keyword>
<protein>
    <submittedName>
        <fullName evidence="6">Site-specific DNA-methyltransferase</fullName>
    </submittedName>
</protein>
<dbReference type="Pfam" id="PF01555">
    <property type="entry name" value="N6_N4_Mtase"/>
    <property type="match status" value="1"/>
</dbReference>
<dbReference type="Proteomes" id="UP000442535">
    <property type="component" value="Unassembled WGS sequence"/>
</dbReference>
<dbReference type="GO" id="GO:0008170">
    <property type="term" value="F:N-methyltransferase activity"/>
    <property type="evidence" value="ECO:0007669"/>
    <property type="project" value="InterPro"/>
</dbReference>
<dbReference type="RefSeq" id="WP_338106884.1">
    <property type="nucleotide sequence ID" value="NZ_VUMY01000014.1"/>
</dbReference>
<dbReference type="PROSITE" id="PS00092">
    <property type="entry name" value="N6_MTASE"/>
    <property type="match status" value="1"/>
</dbReference>
<keyword evidence="4" id="KW-0949">S-adenosyl-L-methionine</keyword>
<evidence type="ECO:0000313" key="7">
    <source>
        <dbReference type="Proteomes" id="UP000442535"/>
    </source>
</evidence>
<evidence type="ECO:0000259" key="5">
    <source>
        <dbReference type="Pfam" id="PF01555"/>
    </source>
</evidence>
<organism evidence="6 7">
    <name type="scientific">Mobiluncus porci</name>
    <dbReference type="NCBI Taxonomy" id="2652278"/>
    <lineage>
        <taxon>Bacteria</taxon>
        <taxon>Bacillati</taxon>
        <taxon>Actinomycetota</taxon>
        <taxon>Actinomycetes</taxon>
        <taxon>Actinomycetales</taxon>
        <taxon>Actinomycetaceae</taxon>
        <taxon>Mobiluncus</taxon>
    </lineage>
</organism>
<keyword evidence="7" id="KW-1185">Reference proteome</keyword>
<keyword evidence="3 6" id="KW-0808">Transferase</keyword>
<sequence length="418" mass="45947">MGKSRVELVWAGKTSPTFPPSDPPVYRVAEFYRGASKESVSHKDDAENPEKSLVKPTGCEPDYGVANRIYAGENLAVLGGLHAEFAGKIDCVYIDPPFNSQADYSQKIFLHGRARKSITLKQYGDRWDDADYLQNMFERLTALREMLANTGSIFVHCDWHAAPALRLVCDEVFGAGNLLNEIVWVYGSGGGSRRRFGRKHDTILFYARDSRHHYFDPDAVRVPYRATIAAKRRDLFNPAGMVAPDVWEISRPPNHSSSWVGYPTQKPLAVVERALKAACPPGGLVLDCFSGSGSTLVAAAGLGMRFIGVEENPLGIHLTRKRLVSGGVPFGVWREEPMGKGLAASSAETLKHDPIVSGEMIDWVAVDPDYFKRGDGVFAPTSFEIPQREDLAAIPPTGRGLAMITEVTGTDHFVRLEP</sequence>
<name>A0A7K0K513_9ACTO</name>
<feature type="domain" description="DNA methylase N-4/N-6" evidence="5">
    <location>
        <begin position="89"/>
        <end position="313"/>
    </location>
</feature>
<evidence type="ECO:0000256" key="2">
    <source>
        <dbReference type="ARBA" id="ARBA00022603"/>
    </source>
</evidence>
<evidence type="ECO:0000256" key="1">
    <source>
        <dbReference type="ARBA" id="ARBA00006594"/>
    </source>
</evidence>
<dbReference type="SUPFAM" id="SSF53335">
    <property type="entry name" value="S-adenosyl-L-methionine-dependent methyltransferases"/>
    <property type="match status" value="1"/>
</dbReference>
<dbReference type="AlphaFoldDB" id="A0A7K0K513"/>
<dbReference type="InterPro" id="IPR029063">
    <property type="entry name" value="SAM-dependent_MTases_sf"/>
</dbReference>